<name>A0A159B6E2_9CAUD</name>
<accession>A0A159B6E2</accession>
<dbReference type="RefSeq" id="YP_009324439.1">
    <property type="nucleotide sequence ID" value="NC_031936.1"/>
</dbReference>
<sequence>MTVVDMQAFRAARDLVEVEADLASVAFTCGFLASMDVTAAGCGAVLTDFFGRRVLRVEPQPSPWTTRDHVMVFLAGQAGQAVL</sequence>
<evidence type="ECO:0000313" key="2">
    <source>
        <dbReference type="Proteomes" id="UP000201404"/>
    </source>
</evidence>
<dbReference type="KEGG" id="vg:30309362"/>
<reference evidence="1 2" key="1">
    <citation type="submission" date="2015-04" db="EMBL/GenBank/DDBJ databases">
        <title>Locating and activating molecular 'time bombs': can Mycolata prophages be selectively induced en masse to biologically control activated sludge foaming?</title>
        <authorList>
            <person name="Dyson Z.A."/>
            <person name="Brown T.L."/>
            <person name="Farrar B."/>
            <person name="Doyle S."/>
            <person name="Tucci J."/>
            <person name="Seviour R.J."/>
            <person name="Petrovski S."/>
        </authorList>
    </citation>
    <scope>NUCLEOTIDE SEQUENCE [LARGE SCALE GENOMIC DNA]</scope>
</reference>
<evidence type="ECO:0000313" key="1">
    <source>
        <dbReference type="EMBL" id="AKJ72062.1"/>
    </source>
</evidence>
<keyword evidence="2" id="KW-1185">Reference proteome</keyword>
<dbReference type="GeneID" id="30309362"/>
<gene>
    <name evidence="1" type="ORF">GAL1_47</name>
</gene>
<organism evidence="1 2">
    <name type="scientific">Gordonia phage GAL1</name>
    <dbReference type="NCBI Taxonomy" id="1647469"/>
    <lineage>
        <taxon>Viruses</taxon>
        <taxon>Duplodnaviria</taxon>
        <taxon>Heunggongvirae</taxon>
        <taxon>Uroviricota</taxon>
        <taxon>Caudoviricetes</taxon>
        <taxon>Galunavirus</taxon>
        <taxon>Galunavirus GAL1</taxon>
    </lineage>
</organism>
<protein>
    <submittedName>
        <fullName evidence="1">Uncharacterized protein</fullName>
    </submittedName>
</protein>
<dbReference type="EMBL" id="KR053194">
    <property type="protein sequence ID" value="AKJ72062.1"/>
    <property type="molecule type" value="Genomic_DNA"/>
</dbReference>
<dbReference type="Proteomes" id="UP000201404">
    <property type="component" value="Genome"/>
</dbReference>
<proteinExistence type="predicted"/>